<dbReference type="InterPro" id="IPR027417">
    <property type="entry name" value="P-loop_NTPase"/>
</dbReference>
<feature type="compositionally biased region" description="Polar residues" evidence="15">
    <location>
        <begin position="729"/>
        <end position="740"/>
    </location>
</feature>
<evidence type="ECO:0000259" key="17">
    <source>
        <dbReference type="PROSITE" id="PS50994"/>
    </source>
</evidence>
<dbReference type="Gene3D" id="1.10.340.70">
    <property type="match status" value="1"/>
</dbReference>
<dbReference type="InterPro" id="IPR003593">
    <property type="entry name" value="AAA+_ATPase"/>
</dbReference>
<dbReference type="GO" id="GO:0004190">
    <property type="term" value="F:aspartic-type endopeptidase activity"/>
    <property type="evidence" value="ECO:0007669"/>
    <property type="project" value="UniProtKB-KW"/>
</dbReference>
<dbReference type="InterPro" id="IPR041577">
    <property type="entry name" value="RT_RNaseH_2"/>
</dbReference>
<comment type="subunit">
    <text evidence="14">The magnesium chelatase complex is a heterotrimer consisting of subunits CHLI, CHLD, AND CHLH.</text>
</comment>
<dbReference type="SMART" id="SM00343">
    <property type="entry name" value="ZnF_C2HC"/>
    <property type="match status" value="1"/>
</dbReference>
<protein>
    <recommendedName>
        <fullName evidence="14">Mg-protoporphyrin IX chelatase</fullName>
        <ecNumber evidence="14">6.6.1.1</ecNumber>
    </recommendedName>
</protein>
<dbReference type="InterPro" id="IPR011775">
    <property type="entry name" value="Mg_chelatase_ATPase-isu"/>
</dbReference>
<dbReference type="SUPFAM" id="SSF53098">
    <property type="entry name" value="Ribonuclease H-like"/>
    <property type="match status" value="1"/>
</dbReference>
<dbReference type="NCBIfam" id="TIGR02030">
    <property type="entry name" value="BchI-ChlI"/>
    <property type="match status" value="1"/>
</dbReference>
<evidence type="ECO:0000256" key="13">
    <source>
        <dbReference type="PROSITE-ProRule" id="PRU00047"/>
    </source>
</evidence>
<dbReference type="InterPro" id="IPR000523">
    <property type="entry name" value="Mg_chelatse_chII-like_cat_dom"/>
</dbReference>
<dbReference type="GO" id="GO:0015995">
    <property type="term" value="P:chlorophyll biosynthetic process"/>
    <property type="evidence" value="ECO:0007669"/>
    <property type="project" value="UniProtKB-UniPathway"/>
</dbReference>
<keyword evidence="7" id="KW-0378">Hydrolase</keyword>
<dbReference type="InterPro" id="IPR000477">
    <property type="entry name" value="RT_dom"/>
</dbReference>
<dbReference type="InterPro" id="IPR043502">
    <property type="entry name" value="DNA/RNA_pol_sf"/>
</dbReference>
<dbReference type="SUPFAM" id="SSF57756">
    <property type="entry name" value="Retrovirus zinc finger-like domains"/>
    <property type="match status" value="1"/>
</dbReference>
<dbReference type="CDD" id="cd09274">
    <property type="entry name" value="RNase_HI_RT_Ty3"/>
    <property type="match status" value="1"/>
</dbReference>
<dbReference type="InterPro" id="IPR057670">
    <property type="entry name" value="SH3_retrovirus"/>
</dbReference>
<dbReference type="Pfam" id="PF01078">
    <property type="entry name" value="Mg_chelatase"/>
    <property type="match status" value="1"/>
</dbReference>
<evidence type="ECO:0000256" key="10">
    <source>
        <dbReference type="ARBA" id="ARBA00023171"/>
    </source>
</evidence>
<feature type="compositionally biased region" description="Polar residues" evidence="15">
    <location>
        <begin position="184"/>
        <end position="194"/>
    </location>
</feature>
<keyword evidence="14" id="KW-0150">Chloroplast</keyword>
<dbReference type="GO" id="GO:0016887">
    <property type="term" value="F:ATP hydrolysis activity"/>
    <property type="evidence" value="ECO:0007669"/>
    <property type="project" value="UniProtKB-ARBA"/>
</dbReference>
<dbReference type="Pfam" id="PF00665">
    <property type="entry name" value="rve"/>
    <property type="match status" value="1"/>
</dbReference>
<dbReference type="Pfam" id="PF24626">
    <property type="entry name" value="SH3_Tf2-1"/>
    <property type="match status" value="1"/>
</dbReference>
<evidence type="ECO:0000256" key="8">
    <source>
        <dbReference type="ARBA" id="ARBA00022840"/>
    </source>
</evidence>
<keyword evidence="13" id="KW-0862">Zinc</keyword>
<dbReference type="GO" id="GO:0008270">
    <property type="term" value="F:zinc ion binding"/>
    <property type="evidence" value="ECO:0007669"/>
    <property type="project" value="UniProtKB-KW"/>
</dbReference>
<keyword evidence="13" id="KW-0863">Zinc-finger</keyword>
<dbReference type="InterPro" id="IPR041628">
    <property type="entry name" value="ChlI/MoxR_AAA_lid"/>
</dbReference>
<comment type="similarity">
    <text evidence="2 14">Belongs to the Mg-chelatase subunits D/I family.</text>
</comment>
<dbReference type="Pfam" id="PF14223">
    <property type="entry name" value="Retrotran_gag_2"/>
    <property type="match status" value="1"/>
</dbReference>
<dbReference type="InterPro" id="IPR054722">
    <property type="entry name" value="PolX-like_BBD"/>
</dbReference>
<dbReference type="GO" id="GO:0005524">
    <property type="term" value="F:ATP binding"/>
    <property type="evidence" value="ECO:0007669"/>
    <property type="project" value="UniProtKB-UniRule"/>
</dbReference>
<evidence type="ECO:0000259" key="16">
    <source>
        <dbReference type="PROSITE" id="PS50158"/>
    </source>
</evidence>
<proteinExistence type="inferred from homology"/>
<dbReference type="InterPro" id="IPR043128">
    <property type="entry name" value="Rev_trsase/Diguanyl_cyclase"/>
</dbReference>
<dbReference type="Pfam" id="PF00078">
    <property type="entry name" value="RVT_1"/>
    <property type="match status" value="1"/>
</dbReference>
<dbReference type="GO" id="GO:0015074">
    <property type="term" value="P:DNA integration"/>
    <property type="evidence" value="ECO:0007669"/>
    <property type="project" value="InterPro"/>
</dbReference>
<keyword evidence="10 14" id="KW-0149">Chlorophyll biosynthesis</keyword>
<dbReference type="Gene3D" id="3.40.50.300">
    <property type="entry name" value="P-loop containing nucleotide triphosphate hydrolases"/>
    <property type="match status" value="1"/>
</dbReference>
<dbReference type="FunFam" id="3.40.50.300:FF:000601">
    <property type="entry name" value="Mg-protoporphyrin IX chelatase"/>
    <property type="match status" value="1"/>
</dbReference>
<keyword evidence="4 14" id="KW-0436">Ligase</keyword>
<keyword evidence="13" id="KW-0479">Metal-binding</keyword>
<dbReference type="GO" id="GO:0010007">
    <property type="term" value="C:magnesium chelatase complex"/>
    <property type="evidence" value="ECO:0007669"/>
    <property type="project" value="UniProtKB-ARBA"/>
</dbReference>
<accession>A0A6A3C1Z8</accession>
<dbReference type="Gene3D" id="3.30.420.10">
    <property type="entry name" value="Ribonuclease H-like superfamily/Ribonuclease H"/>
    <property type="match status" value="2"/>
</dbReference>
<dbReference type="InterPro" id="IPR001878">
    <property type="entry name" value="Znf_CCHC"/>
</dbReference>
<dbReference type="Pfam" id="PF25597">
    <property type="entry name" value="SH3_retrovirus"/>
    <property type="match status" value="1"/>
</dbReference>
<comment type="pathway">
    <text evidence="1 14">Porphyrin-containing compound metabolism; chlorophyll biosynthesis.</text>
</comment>
<feature type="compositionally biased region" description="Basic and acidic residues" evidence="15">
    <location>
        <begin position="200"/>
        <end position="212"/>
    </location>
</feature>
<dbReference type="InterPro" id="IPR041588">
    <property type="entry name" value="Integrase_H2C2"/>
</dbReference>
<keyword evidence="9" id="KW-0238">DNA-binding</keyword>
<keyword evidence="6 14" id="KW-0547">Nucleotide-binding</keyword>
<comment type="function">
    <text evidence="14">Involved in chlorophyll biosynthesis. Catalyzes the insertion of magnesium ion into protoporphyrin IX to yield Mg-protoporphyrin IX.</text>
</comment>
<feature type="domain" description="Integrase catalytic" evidence="17">
    <location>
        <begin position="468"/>
        <end position="640"/>
    </location>
</feature>
<evidence type="ECO:0000256" key="11">
    <source>
        <dbReference type="ARBA" id="ARBA00038576"/>
    </source>
</evidence>
<dbReference type="PANTHER" id="PTHR32039:SF9">
    <property type="entry name" value="MAGNESIUM-CHELATASE SUBUNIT CHLI-2, CHLOROPLASTIC"/>
    <property type="match status" value="1"/>
</dbReference>
<keyword evidence="8 14" id="KW-0067">ATP-binding</keyword>
<dbReference type="PROSITE" id="PS50158">
    <property type="entry name" value="ZF_CCHC"/>
    <property type="match status" value="1"/>
</dbReference>
<dbReference type="Pfam" id="PF13976">
    <property type="entry name" value="gag_pre-integrs"/>
    <property type="match status" value="1"/>
</dbReference>
<dbReference type="SMART" id="SM00382">
    <property type="entry name" value="AAA"/>
    <property type="match status" value="1"/>
</dbReference>
<evidence type="ECO:0000256" key="5">
    <source>
        <dbReference type="ARBA" id="ARBA00022670"/>
    </source>
</evidence>
<name>A0A6A3C1Z8_HIBSY</name>
<comment type="subunit">
    <text evidence="11">The magnesium chelatase complex is a heterotrimer consisting of subunits CHLI, CHLD and CHLH.</text>
</comment>
<evidence type="ECO:0000256" key="14">
    <source>
        <dbReference type="RuleBase" id="RU362087"/>
    </source>
</evidence>
<dbReference type="GO" id="GO:0009570">
    <property type="term" value="C:chloroplast stroma"/>
    <property type="evidence" value="ECO:0007669"/>
    <property type="project" value="TreeGrafter"/>
</dbReference>
<keyword evidence="14" id="KW-0934">Plastid</keyword>
<dbReference type="Gene3D" id="4.10.60.10">
    <property type="entry name" value="Zinc finger, CCHC-type"/>
    <property type="match status" value="1"/>
</dbReference>
<dbReference type="Proteomes" id="UP000436088">
    <property type="component" value="Unassembled WGS sequence"/>
</dbReference>
<dbReference type="InterPro" id="IPR056924">
    <property type="entry name" value="SH3_Tf2-1"/>
</dbReference>
<evidence type="ECO:0000256" key="9">
    <source>
        <dbReference type="ARBA" id="ARBA00023125"/>
    </source>
</evidence>
<dbReference type="UniPathway" id="UPA00668"/>
<dbReference type="Pfam" id="PF17863">
    <property type="entry name" value="AAA_lid_2"/>
    <property type="match status" value="1"/>
</dbReference>
<comment type="caution">
    <text evidence="18">The sequence shown here is derived from an EMBL/GenBank/DDBJ whole genome shotgun (WGS) entry which is preliminary data.</text>
</comment>
<dbReference type="InterPro" id="IPR036875">
    <property type="entry name" value="Znf_CCHC_sf"/>
</dbReference>
<dbReference type="Gene3D" id="3.30.70.270">
    <property type="match status" value="2"/>
</dbReference>
<comment type="activity regulation">
    <text evidence="14">Redox regulation; active in reducing conditions, inactive in oxidizing conditions.</text>
</comment>
<keyword evidence="5" id="KW-0645">Protease</keyword>
<dbReference type="GO" id="GO:0015979">
    <property type="term" value="P:photosynthesis"/>
    <property type="evidence" value="ECO:0007669"/>
    <property type="project" value="UniProtKB-UniRule"/>
</dbReference>
<evidence type="ECO:0000256" key="15">
    <source>
        <dbReference type="SAM" id="MobiDB-lite"/>
    </source>
</evidence>
<comment type="catalytic activity">
    <reaction evidence="12 14">
        <text>protoporphyrin IX + Mg(2+) + ATP + H2O = Mg-protoporphyrin IX + ADP + phosphate + 3 H(+)</text>
        <dbReference type="Rhea" id="RHEA:13961"/>
        <dbReference type="ChEBI" id="CHEBI:15377"/>
        <dbReference type="ChEBI" id="CHEBI:15378"/>
        <dbReference type="ChEBI" id="CHEBI:18420"/>
        <dbReference type="ChEBI" id="CHEBI:30616"/>
        <dbReference type="ChEBI" id="CHEBI:43474"/>
        <dbReference type="ChEBI" id="CHEBI:57306"/>
        <dbReference type="ChEBI" id="CHEBI:60492"/>
        <dbReference type="ChEBI" id="CHEBI:456216"/>
        <dbReference type="EC" id="6.6.1.1"/>
    </reaction>
</comment>
<dbReference type="InterPro" id="IPR012337">
    <property type="entry name" value="RNaseH-like_sf"/>
</dbReference>
<dbReference type="EMBL" id="VEPZ02000548">
    <property type="protein sequence ID" value="KAE8723013.1"/>
    <property type="molecule type" value="Genomic_DNA"/>
</dbReference>
<comment type="subcellular location">
    <subcellularLocation>
        <location evidence="14">Plastid</location>
        <location evidence="14">Chloroplast</location>
    </subcellularLocation>
</comment>
<dbReference type="PROSITE" id="PS50994">
    <property type="entry name" value="INTEGRASE"/>
    <property type="match status" value="1"/>
</dbReference>
<dbReference type="CDD" id="cd00009">
    <property type="entry name" value="AAA"/>
    <property type="match status" value="1"/>
</dbReference>
<dbReference type="SUPFAM" id="SSF52540">
    <property type="entry name" value="P-loop containing nucleoside triphosphate hydrolases"/>
    <property type="match status" value="1"/>
</dbReference>
<dbReference type="InterPro" id="IPR013103">
    <property type="entry name" value="RVT_2"/>
</dbReference>
<dbReference type="GO" id="GO:0016851">
    <property type="term" value="F:magnesium chelatase activity"/>
    <property type="evidence" value="ECO:0007669"/>
    <property type="project" value="UniProtKB-UniRule"/>
</dbReference>
<dbReference type="FunFam" id="1.10.8.80:FF:000001">
    <property type="entry name" value="Mg-protoporphyrin IX chelatase"/>
    <property type="match status" value="1"/>
</dbReference>
<sequence length="2395" mass="270450">MSGAKFKVAKFDGQGNFGLWQTRVKDLLAQQGILKALRPTKPASMDEEDWEELQQRAAGTIRLCLADEVMYHVMHLSSPDKILRKLESQFMSKSLTTKLYLKQRLYGLKMQDDHDLAQHVNVFNQIVSDLARLDVKIEDEDRAMILLCSLPPSYEHMVTTLTYGKETINVEEITAALLAHNQRKQNAGESSQADSLYVKGNRDRGRKPEKAGSGKRNSRSKSRDKKTIHCYKCKEAGHMKRDCPKLKKQTDEKCDGSSKSVNVVEDDNSDCSEGDMLSISTTQLTDAWILDSGCSYHITPNREWFSTYRPVNSGSVYLGDDRCCNIVGIGDVRIKMHDGSVRTLSGVRHIPDLKKNLISLGTLHKNGFIPKADEDRETIRIVKGALTVMKGKMTVGNIYRLLGSTVAGGVHSVESCDDTTKLWHMRLAHLSERGMAELHKRNLLHGVKSCKLDFCKYCVLGKQTKVRFKTAKHTTQGILDYVHSDVWGPSTTSSLGGSRYYVTFIDDFSRKVWVYFLKQKSEVFEKFKLWKAEVENQTGRKIKCLRSDNGTEYTDSQFLQFCKEHGIQRHFTVRKTPQQNGVAERMNRSLNERARCLRLNAGLPKHFWAEAVNMACYLINRSPRASLAGKVTEEVWTGHDVSFDNLRIFGCPAYVHVPADERSKLDAKSKEGIFLGYKKGVKGFKFWDPVAKKVVISRDVVFDEQSMLQQKQDTTVVDFEQFPVEKPETSQPTSGGSTTDDLQDYSLARDRVRRTNIKPPNRLGFEDLVSFALTVSSDDPVTFHDAVTSQENDKWMAAMVEEMESLNHNRTWELVPLPEGKKPIGCKWVYKKKPAVTEKEGEKFKARLVAKGFSQQKGVDYDEIFSPVVRHTSIRAVLALVASWDLHLEQMDVKTAFLHGDLEEQIYMRQPEGFTQPGNEHLVCRLKKSLYGLKQSPRQWYKRFDSYMIKFGYNRCEYDCCVYVKSLDDGSFIFLLLYVDDMLIAAKNMDDVIGLKTLLSQEFDMKDLGAAKKILGMEICRDRDSRKLRLSQRGYVEKMLERFAMSSAKPVSTPLANHFKLSSEQCPKTDKEAEDMAKVPYSNAVGCLMYAMVCTHPDLAHAVSQVCKYMSKPGKQHWEAVKWIFRYLKGTVRHGIVFGSQRDNPLVVGYVDSDYAGDLDNRRSTTGYVFTLGGGPICWKSTVQSIVALSTTEAEYMAAAEAAKEALWLTGLVKELGVQQGGVQLLCDNQSAIHLAKNQVYRARTKHIDVRFHKIRELVASGEVLFQKKQGNPTHIEVSKGQDIRQGGDLLCMAHKKSRCGVTNYVGWGCGGVAPAVLRPFMGKFVVVYFDDILIYSPTWTSHFDHLRAIFEMLKKECLFVNKKKCSFFTTSVTFLGFVVSTDGVHADQSKIDAVLEWPRPRTLHDIRSFHGLASFYRRFIRNFSTLIASITECLKGRDFQWSEEAEASFQLVKQKMTEAPVLSLPDFDKVFEVNCDASGVGIGGVLSQAVQSLKHWRHYLVHKEFILFTDHEALKYINGQHKLSRCHAKWVAYLQEFTFMLRHQAGSLNRVADALSRRTLLLTTMNTKVAGFETFRDMYATDPSFGRIFQEVTEGHRHDFVLHNGYLFRGLQLCIPDYSLRQQIISELHNEGHFGRDKTLALISSDFYWPKLTSDVAHYVDRYYVCQRSKGVLTNAGLYTPLPVPEAHWFDVSMDFVLGLPRTQRASDSIFVVVDRRLCVYMVFLDPSLQIVILSSSVISGRACGGNWERRTKPKQWDLALPQAEFSYNKSKNRNTGLSPFEIVYGQNPSGVLDLAHIPHIRRFSPKEDEMTNYLWGIHEQVKQTIHESNTKYKTRVDNHRRQVLFDVGDFVWVVLTHDRFPVGEYNKLKDRKIGPCEVVQKINDNAYRLCLPNHLKTSDVFNVKHLRGSETDDVELSNCTLMALRYHELADRELIVICSSLGSFGHNFGYGRTTLTPLKEGNKQPQMQAAMASVLGSSTGILASRPLISPSSKPATIPSISINPGQGSWRKLYGGIGIQGRRGRPRFHFAVTNVATEVNPIEQVQKLAAKESQRPVFPFAAIVGQDEMKLCLLLNVIDPKIGGVMIMGDRGTGKSTTVRSLVDLLPEIKAVFGDPYNSDPEDPEAMGIEVREKITKGEELTVTMTKINMVDLPLGATEDRVCGTIDIEKALTEGVKAFEPGLLAKANRGILYVDEVNLLDDHLVDVLLDSAASGWNTVEREGISISHPARFILIGSGNPEEGELRPQLLDRFGMHAQVGTVRDAELRVKIVEERGRFDKNPKEFRASYKAEQEKLQQQIGSARSNLSSVQIDQDLKVKISKVCAELNVDGLRGDIVTNRAAKALAALKGRDKVTAEDIATVIPNCLRHRLRKDPLESIDSGLLVIEKFYEIFG</sequence>
<evidence type="ECO:0000256" key="4">
    <source>
        <dbReference type="ARBA" id="ARBA00022598"/>
    </source>
</evidence>
<dbReference type="InterPro" id="IPR001584">
    <property type="entry name" value="Integrase_cat-core"/>
</dbReference>
<dbReference type="InterPro" id="IPR025724">
    <property type="entry name" value="GAG-pre-integrase_dom"/>
</dbReference>
<evidence type="ECO:0000256" key="12">
    <source>
        <dbReference type="ARBA" id="ARBA00048693"/>
    </source>
</evidence>
<feature type="region of interest" description="Disordered" evidence="15">
    <location>
        <begin position="184"/>
        <end position="225"/>
    </location>
</feature>
<dbReference type="Pfam" id="PF07727">
    <property type="entry name" value="RVT_2"/>
    <property type="match status" value="1"/>
</dbReference>
<keyword evidence="19" id="KW-1185">Reference proteome</keyword>
<dbReference type="Pfam" id="PF22936">
    <property type="entry name" value="Pol_BBD"/>
    <property type="match status" value="1"/>
</dbReference>
<evidence type="ECO:0000256" key="6">
    <source>
        <dbReference type="ARBA" id="ARBA00022741"/>
    </source>
</evidence>
<evidence type="ECO:0000313" key="18">
    <source>
        <dbReference type="EMBL" id="KAE8723013.1"/>
    </source>
</evidence>
<dbReference type="InterPro" id="IPR036397">
    <property type="entry name" value="RNaseH_sf"/>
</dbReference>
<reference evidence="18" key="1">
    <citation type="submission" date="2019-09" db="EMBL/GenBank/DDBJ databases">
        <title>Draft genome information of white flower Hibiscus syriacus.</title>
        <authorList>
            <person name="Kim Y.-M."/>
        </authorList>
    </citation>
    <scope>NUCLEOTIDE SEQUENCE [LARGE SCALE GENOMIC DNA]</scope>
    <source>
        <strain evidence="18">YM2019G1</strain>
    </source>
</reference>
<dbReference type="GO" id="GO:0003677">
    <property type="term" value="F:DNA binding"/>
    <property type="evidence" value="ECO:0007669"/>
    <property type="project" value="UniProtKB-KW"/>
</dbReference>
<dbReference type="GO" id="GO:0006508">
    <property type="term" value="P:proteolysis"/>
    <property type="evidence" value="ECO:0007669"/>
    <property type="project" value="UniProtKB-KW"/>
</dbReference>
<evidence type="ECO:0000256" key="3">
    <source>
        <dbReference type="ARBA" id="ARBA00022531"/>
    </source>
</evidence>
<feature type="compositionally biased region" description="Basic residues" evidence="15">
    <location>
        <begin position="216"/>
        <end position="225"/>
    </location>
</feature>
<dbReference type="FunFam" id="3.30.70.270:FF:000020">
    <property type="entry name" value="Transposon Tf2-6 polyprotein-like Protein"/>
    <property type="match status" value="1"/>
</dbReference>
<dbReference type="Pfam" id="PF00098">
    <property type="entry name" value="zf-CCHC"/>
    <property type="match status" value="1"/>
</dbReference>
<keyword evidence="7" id="KW-0064">Aspartyl protease</keyword>
<evidence type="ECO:0000256" key="7">
    <source>
        <dbReference type="ARBA" id="ARBA00022750"/>
    </source>
</evidence>
<dbReference type="CDD" id="cd09272">
    <property type="entry name" value="RNase_HI_RT_Ty1"/>
    <property type="match status" value="1"/>
</dbReference>
<dbReference type="EC" id="6.6.1.1" evidence="14"/>
<evidence type="ECO:0000256" key="1">
    <source>
        <dbReference type="ARBA" id="ARBA00005173"/>
    </source>
</evidence>
<dbReference type="SUPFAM" id="SSF56672">
    <property type="entry name" value="DNA/RNA polymerases"/>
    <property type="match status" value="2"/>
</dbReference>
<evidence type="ECO:0000313" key="19">
    <source>
        <dbReference type="Proteomes" id="UP000436088"/>
    </source>
</evidence>
<feature type="domain" description="CCHC-type" evidence="16">
    <location>
        <begin position="230"/>
        <end position="245"/>
    </location>
</feature>
<dbReference type="PANTHER" id="PTHR32039">
    <property type="entry name" value="MAGNESIUM-CHELATASE SUBUNIT CHLI"/>
    <property type="match status" value="1"/>
</dbReference>
<dbReference type="FunFam" id="1.10.340.70:FF:000001">
    <property type="entry name" value="Retrovirus-related Pol polyprotein from transposon gypsy-like Protein"/>
    <property type="match status" value="1"/>
</dbReference>
<dbReference type="Pfam" id="PF17921">
    <property type="entry name" value="Integrase_H2C2"/>
    <property type="match status" value="1"/>
</dbReference>
<keyword evidence="3 14" id="KW-0602">Photosynthesis</keyword>
<dbReference type="Pfam" id="PF17919">
    <property type="entry name" value="RT_RNaseH_2"/>
    <property type="match status" value="1"/>
</dbReference>
<organism evidence="18 19">
    <name type="scientific">Hibiscus syriacus</name>
    <name type="common">Rose of Sharon</name>
    <dbReference type="NCBI Taxonomy" id="106335"/>
    <lineage>
        <taxon>Eukaryota</taxon>
        <taxon>Viridiplantae</taxon>
        <taxon>Streptophyta</taxon>
        <taxon>Embryophyta</taxon>
        <taxon>Tracheophyta</taxon>
        <taxon>Spermatophyta</taxon>
        <taxon>Magnoliopsida</taxon>
        <taxon>eudicotyledons</taxon>
        <taxon>Gunneridae</taxon>
        <taxon>Pentapetalae</taxon>
        <taxon>rosids</taxon>
        <taxon>malvids</taxon>
        <taxon>Malvales</taxon>
        <taxon>Malvaceae</taxon>
        <taxon>Malvoideae</taxon>
        <taxon>Hibiscus</taxon>
    </lineage>
</organism>
<dbReference type="Gene3D" id="1.10.8.80">
    <property type="entry name" value="Magnesium chelatase subunit I, C-Terminal domain"/>
    <property type="match status" value="1"/>
</dbReference>
<feature type="region of interest" description="Disordered" evidence="15">
    <location>
        <begin position="724"/>
        <end position="745"/>
    </location>
</feature>
<dbReference type="InterPro" id="IPR045006">
    <property type="entry name" value="CHLI-like"/>
</dbReference>
<evidence type="ECO:0000256" key="2">
    <source>
        <dbReference type="ARBA" id="ARBA00005799"/>
    </source>
</evidence>
<gene>
    <name evidence="18" type="ORF">F3Y22_tig00013285pilonHSYRG00199</name>
</gene>